<proteinExistence type="predicted"/>
<gene>
    <name evidence="1" type="ORF">H8J70_07185</name>
</gene>
<reference evidence="1 2" key="1">
    <citation type="submission" date="2020-08" db="EMBL/GenBank/DDBJ databases">
        <authorList>
            <person name="Liu C."/>
            <person name="Sun Q."/>
        </authorList>
    </citation>
    <scope>NUCLEOTIDE SEQUENCE [LARGE SCALE GENOMIC DNA]</scope>
    <source>
        <strain evidence="1 2">NSJ-59</strain>
    </source>
</reference>
<dbReference type="RefSeq" id="WP_186503185.1">
    <property type="nucleotide sequence ID" value="NZ_JACOGK010000018.1"/>
</dbReference>
<dbReference type="InterPro" id="IPR010181">
    <property type="entry name" value="CGCAxxGCC_motif"/>
</dbReference>
<accession>A0ABR6VIA6</accession>
<protein>
    <submittedName>
        <fullName evidence="1">C_GCAxxG_C_C family protein</fullName>
    </submittedName>
</protein>
<keyword evidence="2" id="KW-1185">Reference proteome</keyword>
<comment type="caution">
    <text evidence="1">The sequence shown here is derived from an EMBL/GenBank/DDBJ whole genome shotgun (WGS) entry which is preliminary data.</text>
</comment>
<evidence type="ECO:0000313" key="1">
    <source>
        <dbReference type="EMBL" id="MBC3537031.1"/>
    </source>
</evidence>
<dbReference type="Proteomes" id="UP000606870">
    <property type="component" value="Unassembled WGS sequence"/>
</dbReference>
<organism evidence="1 2">
    <name type="scientific">Megasphaera hominis</name>
    <dbReference type="NCBI Taxonomy" id="159836"/>
    <lineage>
        <taxon>Bacteria</taxon>
        <taxon>Bacillati</taxon>
        <taxon>Bacillota</taxon>
        <taxon>Negativicutes</taxon>
        <taxon>Veillonellales</taxon>
        <taxon>Veillonellaceae</taxon>
        <taxon>Megasphaera</taxon>
    </lineage>
</organism>
<dbReference type="Pfam" id="PF09719">
    <property type="entry name" value="C_GCAxxG_C_C"/>
    <property type="match status" value="1"/>
</dbReference>
<dbReference type="EMBL" id="JACOGK010000018">
    <property type="protein sequence ID" value="MBC3537031.1"/>
    <property type="molecule type" value="Genomic_DNA"/>
</dbReference>
<evidence type="ECO:0000313" key="2">
    <source>
        <dbReference type="Proteomes" id="UP000606870"/>
    </source>
</evidence>
<name>A0ABR6VIA6_9FIRM</name>
<sequence length="132" mass="14376">MGKYLEQAKALRNDETVHYNCAQAVTCAFSEATGLSREWSQKVAANFGSGMKRGGTCGAITGGLMVLGLLGKDDGPTVAAYHKAFRDNHQGCLECADLLRINQKQGCEKKCHCDGMVYEAVERIESLLEEKE</sequence>